<dbReference type="GO" id="GO:0006355">
    <property type="term" value="P:regulation of DNA-templated transcription"/>
    <property type="evidence" value="ECO:0007669"/>
    <property type="project" value="TreeGrafter"/>
</dbReference>
<organism evidence="5 6">
    <name type="scientific">Lichenicoccus roseus</name>
    <dbReference type="NCBI Taxonomy" id="2683649"/>
    <lineage>
        <taxon>Bacteria</taxon>
        <taxon>Pseudomonadati</taxon>
        <taxon>Pseudomonadota</taxon>
        <taxon>Alphaproteobacteria</taxon>
        <taxon>Acetobacterales</taxon>
        <taxon>Acetobacteraceae</taxon>
        <taxon>Lichenicoccus</taxon>
    </lineage>
</organism>
<dbReference type="InterPro" id="IPR051677">
    <property type="entry name" value="AfsR-DnrI-RedD_regulator"/>
</dbReference>
<evidence type="ECO:0000313" key="5">
    <source>
        <dbReference type="EMBL" id="TLU71723.1"/>
    </source>
</evidence>
<dbReference type="SUPFAM" id="SSF48452">
    <property type="entry name" value="TPR-like"/>
    <property type="match status" value="2"/>
</dbReference>
<protein>
    <recommendedName>
        <fullName evidence="4">Bacterial transcriptional activator domain-containing protein</fullName>
    </recommendedName>
</protein>
<evidence type="ECO:0000259" key="4">
    <source>
        <dbReference type="SMART" id="SM01043"/>
    </source>
</evidence>
<dbReference type="RefSeq" id="WP_138326793.1">
    <property type="nucleotide sequence ID" value="NZ_VCDI01000005.1"/>
</dbReference>
<feature type="compositionally biased region" description="Low complexity" evidence="3">
    <location>
        <begin position="733"/>
        <end position="745"/>
    </location>
</feature>
<feature type="compositionally biased region" description="Low complexity" evidence="3">
    <location>
        <begin position="278"/>
        <end position="297"/>
    </location>
</feature>
<dbReference type="EMBL" id="VCDI01000005">
    <property type="protein sequence ID" value="TLU71723.1"/>
    <property type="molecule type" value="Genomic_DNA"/>
</dbReference>
<evidence type="ECO:0000256" key="2">
    <source>
        <dbReference type="ARBA" id="ARBA00023163"/>
    </source>
</evidence>
<dbReference type="PANTHER" id="PTHR35807:SF1">
    <property type="entry name" value="TRANSCRIPTIONAL REGULATOR REDD"/>
    <property type="match status" value="1"/>
</dbReference>
<dbReference type="InterPro" id="IPR011990">
    <property type="entry name" value="TPR-like_helical_dom_sf"/>
</dbReference>
<feature type="region of interest" description="Disordered" evidence="3">
    <location>
        <begin position="263"/>
        <end position="303"/>
    </location>
</feature>
<dbReference type="Pfam" id="PF03704">
    <property type="entry name" value="BTAD"/>
    <property type="match status" value="1"/>
</dbReference>
<feature type="domain" description="Bacterial transcriptional activator" evidence="4">
    <location>
        <begin position="114"/>
        <end position="265"/>
    </location>
</feature>
<keyword evidence="1" id="KW-0805">Transcription regulation</keyword>
<sequence length="765" mass="81266">MSDYTRPRLPKPDPSLLRLRLIGPMAALTLDNESVLPPGRKTRGLLAILAMAGRRPVLRSKLAELLWSRRSEEQARASLRQEIHRLLEALNPVGTSLISVERHSLSLRPALTSVDAERLLNANVNNVISHAGSGANGSNGAGGASFGGALPTLDGVLLEELNGTDPALDAWLEGERRRLHEHVLELYEAALRRHLDPSATVATCRQLLLLDPLHETAWRGLIQAQLQLGERGAALQSVDRCLALFSERASAQPGPELSRLASELRQGRASPGGIAEPGAGTSGDAADAGPDEPAVGAHAGNRRGAEDPGIVSIANRRLHERGIAILAVLPLLVLDADLDNRMVQSLTDGIIVGLHDLPVITVVSGTALAQALAHGRDDALLRRSLGLDYVLDGTISRGRTGLRVILRLLDLRLNGHVVWARRYDCRDTQAPADPGDASAPGKLDLIDQVAAQVTAQLPWELLVIEGNRVGSRPAAELNLNQLALRALCLIMRPERAQNEAAGELLRRLAGIEPEHPLGWFVAALRHIFRSAQRWGDAASEAAAAAAAIQSALSLGDASPATIATAGYIRSELQGDPEAGLALIERALAMNDGVALSLAFSAFILVRFGRLDEAAEHFDRYARIHPLHPLHHMLDSVGITIAVLQDRLPDAVQLGRQLVELTPSLLCPAIPCLAAYGLAGLEGDAERLLARIELMSPGLSIDAVLQHQGFRRAGDAERFAAGLRAGGMRQSPRSGSADDGGAAGAAPTGREPRLSSRSAGGVRLAT</sequence>
<dbReference type="Gene3D" id="1.10.10.10">
    <property type="entry name" value="Winged helix-like DNA-binding domain superfamily/Winged helix DNA-binding domain"/>
    <property type="match status" value="1"/>
</dbReference>
<dbReference type="SMART" id="SM01043">
    <property type="entry name" value="BTAD"/>
    <property type="match status" value="1"/>
</dbReference>
<proteinExistence type="predicted"/>
<dbReference type="InterPro" id="IPR036388">
    <property type="entry name" value="WH-like_DNA-bd_sf"/>
</dbReference>
<evidence type="ECO:0000256" key="1">
    <source>
        <dbReference type="ARBA" id="ARBA00023015"/>
    </source>
</evidence>
<dbReference type="Gene3D" id="1.25.40.10">
    <property type="entry name" value="Tetratricopeptide repeat domain"/>
    <property type="match status" value="2"/>
</dbReference>
<dbReference type="Proteomes" id="UP000305654">
    <property type="component" value="Unassembled WGS sequence"/>
</dbReference>
<gene>
    <name evidence="5" type="ORF">FE263_14735</name>
</gene>
<accession>A0A5R9J4C7</accession>
<keyword evidence="6" id="KW-1185">Reference proteome</keyword>
<name>A0A5R9J4C7_9PROT</name>
<keyword evidence="2" id="KW-0804">Transcription</keyword>
<evidence type="ECO:0000313" key="6">
    <source>
        <dbReference type="Proteomes" id="UP000305654"/>
    </source>
</evidence>
<dbReference type="PANTHER" id="PTHR35807">
    <property type="entry name" value="TRANSCRIPTIONAL REGULATOR REDD-RELATED"/>
    <property type="match status" value="1"/>
</dbReference>
<dbReference type="InterPro" id="IPR005158">
    <property type="entry name" value="BTAD"/>
</dbReference>
<reference evidence="5 6" key="1">
    <citation type="submission" date="2019-05" db="EMBL/GenBank/DDBJ databases">
        <authorList>
            <person name="Pankratov T."/>
            <person name="Grouzdev D."/>
        </authorList>
    </citation>
    <scope>NUCLEOTIDE SEQUENCE [LARGE SCALE GENOMIC DNA]</scope>
    <source>
        <strain evidence="5 6">KEBCLARHB70R</strain>
    </source>
</reference>
<comment type="caution">
    <text evidence="5">The sequence shown here is derived from an EMBL/GenBank/DDBJ whole genome shotgun (WGS) entry which is preliminary data.</text>
</comment>
<dbReference type="OrthoDB" id="7888886at2"/>
<dbReference type="GO" id="GO:0003677">
    <property type="term" value="F:DNA binding"/>
    <property type="evidence" value="ECO:0007669"/>
    <property type="project" value="TreeGrafter"/>
</dbReference>
<feature type="region of interest" description="Disordered" evidence="3">
    <location>
        <begin position="724"/>
        <end position="765"/>
    </location>
</feature>
<dbReference type="AlphaFoldDB" id="A0A5R9J4C7"/>
<evidence type="ECO:0000256" key="3">
    <source>
        <dbReference type="SAM" id="MobiDB-lite"/>
    </source>
</evidence>